<organism evidence="1">
    <name type="scientific">Anguilla anguilla</name>
    <name type="common">European freshwater eel</name>
    <name type="synonym">Muraena anguilla</name>
    <dbReference type="NCBI Taxonomy" id="7936"/>
    <lineage>
        <taxon>Eukaryota</taxon>
        <taxon>Metazoa</taxon>
        <taxon>Chordata</taxon>
        <taxon>Craniata</taxon>
        <taxon>Vertebrata</taxon>
        <taxon>Euteleostomi</taxon>
        <taxon>Actinopterygii</taxon>
        <taxon>Neopterygii</taxon>
        <taxon>Teleostei</taxon>
        <taxon>Anguilliformes</taxon>
        <taxon>Anguillidae</taxon>
        <taxon>Anguilla</taxon>
    </lineage>
</organism>
<accession>A0A0E9R490</accession>
<dbReference type="AlphaFoldDB" id="A0A0E9R490"/>
<protein>
    <submittedName>
        <fullName evidence="1">Uncharacterized protein</fullName>
    </submittedName>
</protein>
<sequence length="46" mass="5604">MSNGHKSFLMSDLFSMFFLHYTRKRRFKSCHFVIQGKYIICDKKII</sequence>
<name>A0A0E9R490_ANGAN</name>
<evidence type="ECO:0000313" key="1">
    <source>
        <dbReference type="EMBL" id="JAH23971.1"/>
    </source>
</evidence>
<dbReference type="EMBL" id="GBXM01084606">
    <property type="protein sequence ID" value="JAH23971.1"/>
    <property type="molecule type" value="Transcribed_RNA"/>
</dbReference>
<proteinExistence type="predicted"/>
<reference evidence="1" key="2">
    <citation type="journal article" date="2015" name="Fish Shellfish Immunol.">
        <title>Early steps in the European eel (Anguilla anguilla)-Vibrio vulnificus interaction in the gills: Role of the RtxA13 toxin.</title>
        <authorList>
            <person name="Callol A."/>
            <person name="Pajuelo D."/>
            <person name="Ebbesson L."/>
            <person name="Teles M."/>
            <person name="MacKenzie S."/>
            <person name="Amaro C."/>
        </authorList>
    </citation>
    <scope>NUCLEOTIDE SEQUENCE</scope>
</reference>
<reference evidence="1" key="1">
    <citation type="submission" date="2014-11" db="EMBL/GenBank/DDBJ databases">
        <authorList>
            <person name="Amaro Gonzalez C."/>
        </authorList>
    </citation>
    <scope>NUCLEOTIDE SEQUENCE</scope>
</reference>